<protein>
    <submittedName>
        <fullName evidence="2">Uncharacterized protein</fullName>
    </submittedName>
</protein>
<proteinExistence type="predicted"/>
<keyword evidence="3" id="KW-1185">Reference proteome</keyword>
<name>A0A1H3VS23_9RHOB</name>
<accession>A0A1H3VS23</accession>
<feature type="region of interest" description="Disordered" evidence="1">
    <location>
        <begin position="91"/>
        <end position="113"/>
    </location>
</feature>
<evidence type="ECO:0000256" key="1">
    <source>
        <dbReference type="SAM" id="MobiDB-lite"/>
    </source>
</evidence>
<feature type="compositionally biased region" description="Gly residues" evidence="1">
    <location>
        <begin position="91"/>
        <end position="100"/>
    </location>
</feature>
<dbReference type="STRING" id="89524.SAMN05444370_101293"/>
<dbReference type="AlphaFoldDB" id="A0A1H3VS23"/>
<sequence length="339" mass="34423">MAQAGVSTSKLPVAKEGFSAVSNAALKEQAAALKAAGVAPRTAAAKAVDNHLEMAGAHRRTAAARFVAKSAQTGVIVSNLGGMSGAGFGWSGPMPGGGSGTNPDTGSTPGGDPRPWVLLTPVLQLQLLQAVQYGVMMFTSLAHFRALAVNGPLATGHTGCLTGPDIASQISAAPFVASLTRGDAEMREAVADGVAGCFAAWRDAVTAPNLTFWPAFLAYPAAYAPPMANVPTPIGLCLSTGASRITVAGELANAIFVMLPATLRTPEGFEFVAKLSLGLAPAFAAWLTTTHVTNVMGRGPVPLFQPPFSMFGPVTGGSIIEAPGHLATSPPMPVIPVPF</sequence>
<evidence type="ECO:0000313" key="2">
    <source>
        <dbReference type="EMBL" id="SDZ77625.1"/>
    </source>
</evidence>
<dbReference type="RefSeq" id="WP_093247692.1">
    <property type="nucleotide sequence ID" value="NZ_FNQM01000001.1"/>
</dbReference>
<reference evidence="2" key="1">
    <citation type="submission" date="2016-10" db="EMBL/GenBank/DDBJ databases">
        <authorList>
            <person name="de Groot N.N."/>
        </authorList>
    </citation>
    <scope>NUCLEOTIDE SEQUENCE [LARGE SCALE GENOMIC DNA]</scope>
    <source>
        <strain evidence="2">DSM 15345</strain>
    </source>
</reference>
<dbReference type="EMBL" id="FNQM01000001">
    <property type="protein sequence ID" value="SDZ77625.1"/>
    <property type="molecule type" value="Genomic_DNA"/>
</dbReference>
<dbReference type="Proteomes" id="UP000198703">
    <property type="component" value="Unassembled WGS sequence"/>
</dbReference>
<gene>
    <name evidence="2" type="ORF">SAMN05444370_101293</name>
</gene>
<organism evidence="2 3">
    <name type="scientific">Rubrimonas cliftonensis</name>
    <dbReference type="NCBI Taxonomy" id="89524"/>
    <lineage>
        <taxon>Bacteria</taxon>
        <taxon>Pseudomonadati</taxon>
        <taxon>Pseudomonadota</taxon>
        <taxon>Alphaproteobacteria</taxon>
        <taxon>Rhodobacterales</taxon>
        <taxon>Paracoccaceae</taxon>
        <taxon>Rubrimonas</taxon>
    </lineage>
</organism>
<evidence type="ECO:0000313" key="3">
    <source>
        <dbReference type="Proteomes" id="UP000198703"/>
    </source>
</evidence>